<dbReference type="Pfam" id="PF01118">
    <property type="entry name" value="Semialdhyde_dh"/>
    <property type="match status" value="1"/>
</dbReference>
<dbReference type="PIRSF" id="PIRSF000148">
    <property type="entry name" value="ASA_dh"/>
    <property type="match status" value="1"/>
</dbReference>
<reference evidence="3 4" key="1">
    <citation type="journal article" date="2014" name="Int. J. Syst. Evol. Microbiol.">
        <title>Solimonas terrae sp. nov., isolated from soil.</title>
        <authorList>
            <person name="Kim S.J."/>
            <person name="Moon J.Y."/>
            <person name="Weon H.Y."/>
            <person name="Ahn J.H."/>
            <person name="Chen W.M."/>
            <person name="Kwon S.W."/>
        </authorList>
    </citation>
    <scope>NUCLEOTIDE SEQUENCE [LARGE SCALE GENOMIC DNA]</scope>
    <source>
        <strain evidence="3 4">KIS83-12</strain>
    </source>
</reference>
<dbReference type="PANTHER" id="PTHR46278:SF2">
    <property type="entry name" value="ASPARTATE-SEMIALDEHYDE DEHYDROGENASE"/>
    <property type="match status" value="1"/>
</dbReference>
<dbReference type="CDD" id="cd18129">
    <property type="entry name" value="ASADH_C_USG1_like"/>
    <property type="match status" value="1"/>
</dbReference>
<dbReference type="InterPro" id="IPR012280">
    <property type="entry name" value="Semialdhyde_DH_dimer_dom"/>
</dbReference>
<protein>
    <submittedName>
        <fullName evidence="3">N-acetyl-gamma-glutamyl-phosphate reductase</fullName>
    </submittedName>
</protein>
<dbReference type="SUPFAM" id="SSF51735">
    <property type="entry name" value="NAD(P)-binding Rossmann-fold domains"/>
    <property type="match status" value="1"/>
</dbReference>
<proteinExistence type="inferred from homology"/>
<dbReference type="Gene3D" id="3.40.50.720">
    <property type="entry name" value="NAD(P)-binding Rossmann-like Domain"/>
    <property type="match status" value="1"/>
</dbReference>
<evidence type="ECO:0000313" key="3">
    <source>
        <dbReference type="EMBL" id="NGY06212.1"/>
    </source>
</evidence>
<organism evidence="3 4">
    <name type="scientific">Solimonas terrae</name>
    <dbReference type="NCBI Taxonomy" id="1396819"/>
    <lineage>
        <taxon>Bacteria</taxon>
        <taxon>Pseudomonadati</taxon>
        <taxon>Pseudomonadota</taxon>
        <taxon>Gammaproteobacteria</taxon>
        <taxon>Nevskiales</taxon>
        <taxon>Nevskiaceae</taxon>
        <taxon>Solimonas</taxon>
    </lineage>
</organism>
<dbReference type="GO" id="GO:0016620">
    <property type="term" value="F:oxidoreductase activity, acting on the aldehyde or oxo group of donors, NAD or NADP as acceptor"/>
    <property type="evidence" value="ECO:0007669"/>
    <property type="project" value="InterPro"/>
</dbReference>
<name>A0A6M2BU54_9GAMM</name>
<dbReference type="SUPFAM" id="SSF55347">
    <property type="entry name" value="Glyceraldehyde-3-phosphate dehydrogenase-like, C-terminal domain"/>
    <property type="match status" value="1"/>
</dbReference>
<evidence type="ECO:0000256" key="1">
    <source>
        <dbReference type="ARBA" id="ARBA00010584"/>
    </source>
</evidence>
<dbReference type="Proteomes" id="UP000472676">
    <property type="component" value="Unassembled WGS sequence"/>
</dbReference>
<dbReference type="RefSeq" id="WP_166259277.1">
    <property type="nucleotide sequence ID" value="NZ_JAAMOW010000008.1"/>
</dbReference>
<evidence type="ECO:0000313" key="4">
    <source>
        <dbReference type="Proteomes" id="UP000472676"/>
    </source>
</evidence>
<dbReference type="AlphaFoldDB" id="A0A6M2BU54"/>
<dbReference type="SMART" id="SM00859">
    <property type="entry name" value="Semialdhyde_dh"/>
    <property type="match status" value="1"/>
</dbReference>
<dbReference type="InterPro" id="IPR000534">
    <property type="entry name" value="Semialdehyde_DH_NAD-bd"/>
</dbReference>
<sequence length="341" mass="36242">MSKRFEIAIIGADSPVAEALMELMTERGFPVAETSALVLDPDSEADVSFAGRPILLDDARSFDFSQVQLAFLADADPELTVQAERAADAGVIVVDASGQQWRDSAIPVVVPEVNAAALARYSERGIVAAPDRVNVALAPVLSALHQLFGLESVSLTALLAASDGGRAALEDLARETTALLNARFYERRHFPKQIAFNVLGQDADAGLDGSTERERRIGDELPVLLGLPKLRVQASLVPVPVFYGHALSVHLRFAGAVSLEQAIDALAAVPGLSLQGSRLADDGLTPVTDASMNPQLGVGRLRAARDDPHALALWLTADNIRRCSALNAIASAEILVRDYLD</sequence>
<comment type="caution">
    <text evidence="3">The sequence shown here is derived from an EMBL/GenBank/DDBJ whole genome shotgun (WGS) entry which is preliminary data.</text>
</comment>
<dbReference type="PANTHER" id="PTHR46278">
    <property type="entry name" value="DEHYDROGENASE, PUTATIVE-RELATED"/>
    <property type="match status" value="1"/>
</dbReference>
<comment type="similarity">
    <text evidence="1">Belongs to the aspartate-semialdehyde dehydrogenase family.</text>
</comment>
<dbReference type="Pfam" id="PF02774">
    <property type="entry name" value="Semialdhyde_dhC"/>
    <property type="match status" value="1"/>
</dbReference>
<dbReference type="CDD" id="cd17894">
    <property type="entry name" value="ASADH_USG1_N"/>
    <property type="match status" value="1"/>
</dbReference>
<keyword evidence="4" id="KW-1185">Reference proteome</keyword>
<dbReference type="GO" id="GO:0051287">
    <property type="term" value="F:NAD binding"/>
    <property type="evidence" value="ECO:0007669"/>
    <property type="project" value="InterPro"/>
</dbReference>
<dbReference type="Gene3D" id="3.30.360.10">
    <property type="entry name" value="Dihydrodipicolinate Reductase, domain 2"/>
    <property type="match status" value="1"/>
</dbReference>
<evidence type="ECO:0000259" key="2">
    <source>
        <dbReference type="SMART" id="SM00859"/>
    </source>
</evidence>
<dbReference type="GO" id="GO:0008652">
    <property type="term" value="P:amino acid biosynthetic process"/>
    <property type="evidence" value="ECO:0007669"/>
    <property type="project" value="InterPro"/>
</dbReference>
<accession>A0A6M2BU54</accession>
<gene>
    <name evidence="3" type="ORF">G7Y85_15675</name>
</gene>
<dbReference type="EMBL" id="JAAMOW010000008">
    <property type="protein sequence ID" value="NGY06212.1"/>
    <property type="molecule type" value="Genomic_DNA"/>
</dbReference>
<dbReference type="GO" id="GO:0046983">
    <property type="term" value="F:protein dimerization activity"/>
    <property type="evidence" value="ECO:0007669"/>
    <property type="project" value="InterPro"/>
</dbReference>
<feature type="domain" description="Semialdehyde dehydrogenase NAD-binding" evidence="2">
    <location>
        <begin position="6"/>
        <end position="121"/>
    </location>
</feature>
<dbReference type="InterPro" id="IPR036291">
    <property type="entry name" value="NAD(P)-bd_dom_sf"/>
</dbReference>